<dbReference type="InterPro" id="IPR018076">
    <property type="entry name" value="T2SS_GspF_dom"/>
</dbReference>
<evidence type="ECO:0000256" key="2">
    <source>
        <dbReference type="ARBA" id="ARBA00022475"/>
    </source>
</evidence>
<keyword evidence="3 6" id="KW-0812">Transmembrane</keyword>
<keyword evidence="9" id="KW-1185">Reference proteome</keyword>
<evidence type="ECO:0000256" key="3">
    <source>
        <dbReference type="ARBA" id="ARBA00022692"/>
    </source>
</evidence>
<accession>A0ABP8QAW3</accession>
<comment type="caution">
    <text evidence="8">The sequence shown here is derived from an EMBL/GenBank/DDBJ whole genome shotgun (WGS) entry which is preliminary data.</text>
</comment>
<keyword evidence="4 6" id="KW-1133">Transmembrane helix</keyword>
<evidence type="ECO:0000259" key="7">
    <source>
        <dbReference type="Pfam" id="PF00482"/>
    </source>
</evidence>
<dbReference type="PANTHER" id="PTHR35007">
    <property type="entry name" value="INTEGRAL MEMBRANE PROTEIN-RELATED"/>
    <property type="match status" value="1"/>
</dbReference>
<evidence type="ECO:0000313" key="9">
    <source>
        <dbReference type="Proteomes" id="UP001501321"/>
    </source>
</evidence>
<feature type="transmembrane region" description="Helical" evidence="6">
    <location>
        <begin position="6"/>
        <end position="29"/>
    </location>
</feature>
<feature type="transmembrane region" description="Helical" evidence="6">
    <location>
        <begin position="264"/>
        <end position="283"/>
    </location>
</feature>
<feature type="domain" description="Type II secretion system protein GspF" evidence="7">
    <location>
        <begin position="156"/>
        <end position="280"/>
    </location>
</feature>
<keyword evidence="5 6" id="KW-0472">Membrane</keyword>
<feature type="transmembrane region" description="Helical" evidence="6">
    <location>
        <begin position="120"/>
        <end position="137"/>
    </location>
</feature>
<evidence type="ECO:0000256" key="5">
    <source>
        <dbReference type="ARBA" id="ARBA00023136"/>
    </source>
</evidence>
<comment type="subcellular location">
    <subcellularLocation>
        <location evidence="1">Cell membrane</location>
        <topology evidence="1">Multi-pass membrane protein</topology>
    </subcellularLocation>
</comment>
<evidence type="ECO:0000256" key="6">
    <source>
        <dbReference type="SAM" id="Phobius"/>
    </source>
</evidence>
<keyword evidence="2" id="KW-1003">Cell membrane</keyword>
<dbReference type="RefSeq" id="WP_345012583.1">
    <property type="nucleotide sequence ID" value="NZ_BAABFC010000012.1"/>
</dbReference>
<reference evidence="9" key="1">
    <citation type="journal article" date="2019" name="Int. J. Syst. Evol. Microbiol.">
        <title>The Global Catalogue of Microorganisms (GCM) 10K type strain sequencing project: providing services to taxonomists for standard genome sequencing and annotation.</title>
        <authorList>
            <consortium name="The Broad Institute Genomics Platform"/>
            <consortium name="The Broad Institute Genome Sequencing Center for Infectious Disease"/>
            <person name="Wu L."/>
            <person name="Ma J."/>
        </authorList>
    </citation>
    <scope>NUCLEOTIDE SEQUENCE [LARGE SCALE GENOMIC DNA]</scope>
    <source>
        <strain evidence="9">JCM 32226</strain>
    </source>
</reference>
<feature type="transmembrane region" description="Helical" evidence="6">
    <location>
        <begin position="295"/>
        <end position="315"/>
    </location>
</feature>
<gene>
    <name evidence="8" type="ORF">GCM10023095_19920</name>
</gene>
<evidence type="ECO:0000256" key="1">
    <source>
        <dbReference type="ARBA" id="ARBA00004651"/>
    </source>
</evidence>
<organism evidence="8 9">
    <name type="scientific">Pseudaeromonas paramecii</name>
    <dbReference type="NCBI Taxonomy" id="2138166"/>
    <lineage>
        <taxon>Bacteria</taxon>
        <taxon>Pseudomonadati</taxon>
        <taxon>Pseudomonadota</taxon>
        <taxon>Gammaproteobacteria</taxon>
        <taxon>Aeromonadales</taxon>
        <taxon>Aeromonadaceae</taxon>
        <taxon>Pseudaeromonas</taxon>
    </lineage>
</organism>
<dbReference type="EMBL" id="BAABFC010000012">
    <property type="protein sequence ID" value="GAA4499557.1"/>
    <property type="molecule type" value="Genomic_DNA"/>
</dbReference>
<protein>
    <submittedName>
        <fullName evidence="8">Type II secretion system F family protein</fullName>
    </submittedName>
</protein>
<proteinExistence type="predicted"/>
<dbReference type="Pfam" id="PF00482">
    <property type="entry name" value="T2SSF"/>
    <property type="match status" value="1"/>
</dbReference>
<sequence>MEQTLELYLLVVFIAVVVISQTVLVSLGGTRAKQNRLMRERLRQLADQQQEAKLSLLRQRYLADLTPLARWLEGSELGQALRWRLQQAGLDWLAYRTVLGWLGGALLGSLLAWVGLGNPAVALLWPVALLVVLLFWMRLKTAERLDRFEEQFVEALDVMKRALLVGYPLVEVFRTVGEEMSEPIAGEFRQTYAELNFGVELRLVLAGLAERNPSVSMLAFISAVMIQKETGGNLAENLDKLGQVIRGRFRLYRKVRTLSAEGRMSAWVLALVPLGLFLALYLMQPDYLAPLVGTSRGHFLLIYSFVSLGLGLMLVKRILRIEV</sequence>
<name>A0ABP8QAW3_9GAMM</name>
<evidence type="ECO:0000256" key="4">
    <source>
        <dbReference type="ARBA" id="ARBA00022989"/>
    </source>
</evidence>
<evidence type="ECO:0000313" key="8">
    <source>
        <dbReference type="EMBL" id="GAA4499557.1"/>
    </source>
</evidence>
<dbReference type="Proteomes" id="UP001501321">
    <property type="component" value="Unassembled WGS sequence"/>
</dbReference>
<feature type="transmembrane region" description="Helical" evidence="6">
    <location>
        <begin position="93"/>
        <end position="114"/>
    </location>
</feature>
<dbReference type="PANTHER" id="PTHR35007:SF1">
    <property type="entry name" value="PILUS ASSEMBLY PROTEIN"/>
    <property type="match status" value="1"/>
</dbReference>